<organism evidence="1 2">
    <name type="scientific">Saccharothrix variisporea</name>
    <dbReference type="NCBI Taxonomy" id="543527"/>
    <lineage>
        <taxon>Bacteria</taxon>
        <taxon>Bacillati</taxon>
        <taxon>Actinomycetota</taxon>
        <taxon>Actinomycetes</taxon>
        <taxon>Pseudonocardiales</taxon>
        <taxon>Pseudonocardiaceae</taxon>
        <taxon>Saccharothrix</taxon>
    </lineage>
</organism>
<proteinExistence type="predicted"/>
<name>A0A495X2B0_9PSEU</name>
<sequence>MISRGGVSPYGRRSIAMAFTGAHGDTPQDIAALAAFCDR</sequence>
<dbReference type="EMBL" id="RBXR01000001">
    <property type="protein sequence ID" value="RKT67626.1"/>
    <property type="molecule type" value="Genomic_DNA"/>
</dbReference>
<dbReference type="AlphaFoldDB" id="A0A495X2B0"/>
<evidence type="ECO:0000313" key="2">
    <source>
        <dbReference type="Proteomes" id="UP000272729"/>
    </source>
</evidence>
<reference evidence="1 2" key="1">
    <citation type="submission" date="2018-10" db="EMBL/GenBank/DDBJ databases">
        <title>Sequencing the genomes of 1000 actinobacteria strains.</title>
        <authorList>
            <person name="Klenk H.-P."/>
        </authorList>
    </citation>
    <scope>NUCLEOTIDE SEQUENCE [LARGE SCALE GENOMIC DNA]</scope>
    <source>
        <strain evidence="1 2">DSM 43911</strain>
    </source>
</reference>
<gene>
    <name evidence="1" type="ORF">DFJ66_0802</name>
</gene>
<dbReference type="Proteomes" id="UP000272729">
    <property type="component" value="Unassembled WGS sequence"/>
</dbReference>
<keyword evidence="2" id="KW-1185">Reference proteome</keyword>
<comment type="caution">
    <text evidence="1">The sequence shown here is derived from an EMBL/GenBank/DDBJ whole genome shotgun (WGS) entry which is preliminary data.</text>
</comment>
<evidence type="ECO:0000313" key="1">
    <source>
        <dbReference type="EMBL" id="RKT67626.1"/>
    </source>
</evidence>
<accession>A0A495X2B0</accession>
<protein>
    <submittedName>
        <fullName evidence="1">Uncharacterized protein</fullName>
    </submittedName>
</protein>